<dbReference type="Gene3D" id="3.30.70.2650">
    <property type="match status" value="1"/>
</dbReference>
<dbReference type="Gene3D" id="1.10.10.10">
    <property type="entry name" value="Winged helix-like DNA-binding domain superfamily/Winged helix DNA-binding domain"/>
    <property type="match status" value="1"/>
</dbReference>
<evidence type="ECO:0000313" key="2">
    <source>
        <dbReference type="Proteomes" id="UP000323708"/>
    </source>
</evidence>
<dbReference type="RefSeq" id="WP_149610305.1">
    <property type="nucleotide sequence ID" value="NZ_VTUX01000002.1"/>
</dbReference>
<dbReference type="PANTHER" id="PTHR30319:SF1">
    <property type="entry name" value="TRANSCRIPTIONAL REPRESSOR PAAX"/>
    <property type="match status" value="1"/>
</dbReference>
<dbReference type="Proteomes" id="UP000323708">
    <property type="component" value="Unassembled WGS sequence"/>
</dbReference>
<name>A0A5B0X3L3_9GAMM</name>
<reference evidence="1 2" key="1">
    <citation type="submission" date="2019-09" db="EMBL/GenBank/DDBJ databases">
        <authorList>
            <person name="Chen X.-Y."/>
        </authorList>
    </citation>
    <scope>NUCLEOTIDE SEQUENCE [LARGE SCALE GENOMIC DNA]</scope>
    <source>
        <strain evidence="1 2">NY5</strain>
    </source>
</reference>
<comment type="caution">
    <text evidence="1">The sequence shown here is derived from an EMBL/GenBank/DDBJ whole genome shotgun (WGS) entry which is preliminary data.</text>
</comment>
<evidence type="ECO:0000313" key="1">
    <source>
        <dbReference type="EMBL" id="KAA1193198.1"/>
    </source>
</evidence>
<organism evidence="1 2">
    <name type="scientific">Pseudohalioglobus sediminis</name>
    <dbReference type="NCBI Taxonomy" id="2606449"/>
    <lineage>
        <taxon>Bacteria</taxon>
        <taxon>Pseudomonadati</taxon>
        <taxon>Pseudomonadota</taxon>
        <taxon>Gammaproteobacteria</taxon>
        <taxon>Cellvibrionales</taxon>
        <taxon>Halieaceae</taxon>
        <taxon>Pseudohalioglobus</taxon>
    </lineage>
</organism>
<dbReference type="EMBL" id="VTUX01000002">
    <property type="protein sequence ID" value="KAA1193198.1"/>
    <property type="molecule type" value="Genomic_DNA"/>
</dbReference>
<dbReference type="GO" id="GO:0006351">
    <property type="term" value="P:DNA-templated transcription"/>
    <property type="evidence" value="ECO:0007669"/>
    <property type="project" value="TreeGrafter"/>
</dbReference>
<sequence length="273" mass="29713">MKQSSQQAPAAKRLILSLLSAPDLGEASIASLEQWGALFDIDAAAIRVTVGRLKRQGLLASPRRGVYVIGPKGRIMADTARDWVNVERRIGYWDGDWILAHCAHLGRGNRTALRARERALRLNGFAEYAAGLWIRPSNLAEPLTATQQRLITLGMEADAVISRATEIAGVNAEALFALWPGDAIESAYRYHCEAMTASLARLGKLPLADAARETIQVGEAVIRQINSDPLLPDPIVDAAARSRMIAQMLVYDRAGRNIWQRLIEASGAGLDSP</sequence>
<dbReference type="AlphaFoldDB" id="A0A5B0X3L3"/>
<dbReference type="PANTHER" id="PTHR30319">
    <property type="entry name" value="PHENYLACETIC ACID REGULATOR-RELATED TRANSCRIPTIONAL REPRESSOR"/>
    <property type="match status" value="1"/>
</dbReference>
<gene>
    <name evidence="1" type="ORF">F0M18_04980</name>
</gene>
<dbReference type="InterPro" id="IPR036388">
    <property type="entry name" value="WH-like_DNA-bd_sf"/>
</dbReference>
<keyword evidence="2" id="KW-1185">Reference proteome</keyword>
<accession>A0A5B0X3L3</accession>
<proteinExistence type="predicted"/>
<protein>
    <submittedName>
        <fullName evidence="1">PaaX</fullName>
    </submittedName>
</protein>